<dbReference type="PROSITE" id="PS51819">
    <property type="entry name" value="VOC"/>
    <property type="match status" value="1"/>
</dbReference>
<evidence type="ECO:0000313" key="3">
    <source>
        <dbReference type="Proteomes" id="UP000279029"/>
    </source>
</evidence>
<accession>A0A3P7NRQ5</accession>
<evidence type="ECO:0000259" key="1">
    <source>
        <dbReference type="PROSITE" id="PS51819"/>
    </source>
</evidence>
<dbReference type="SUPFAM" id="SSF54593">
    <property type="entry name" value="Glyoxalase/Bleomycin resistance protein/Dihydroxybiphenyl dioxygenase"/>
    <property type="match status" value="1"/>
</dbReference>
<evidence type="ECO:0000313" key="2">
    <source>
        <dbReference type="EMBL" id="VDN45894.1"/>
    </source>
</evidence>
<dbReference type="PANTHER" id="PTHR36113">
    <property type="entry name" value="LYASE, PUTATIVE-RELATED-RELATED"/>
    <property type="match status" value="1"/>
</dbReference>
<dbReference type="InterPro" id="IPR037523">
    <property type="entry name" value="VOC_core"/>
</dbReference>
<dbReference type="AlphaFoldDB" id="A0A3P7NRQ5"/>
<dbReference type="RefSeq" id="WP_330510118.1">
    <property type="nucleotide sequence ID" value="NZ_LR130778.1"/>
</dbReference>
<protein>
    <recommendedName>
        <fullName evidence="1">VOC domain-containing protein</fullName>
    </recommendedName>
</protein>
<dbReference type="Proteomes" id="UP000279029">
    <property type="component" value="Chromosome"/>
</dbReference>
<reference evidence="2 3" key="1">
    <citation type="submission" date="2018-09" db="EMBL/GenBank/DDBJ databases">
        <authorList>
            <person name="Postec A."/>
        </authorList>
    </citation>
    <scope>NUCLEOTIDE SEQUENCE [LARGE SCALE GENOMIC DNA]</scope>
    <source>
        <strain evidence="2">70B-A</strain>
    </source>
</reference>
<dbReference type="Gene3D" id="3.10.180.10">
    <property type="entry name" value="2,3-Dihydroxybiphenyl 1,2-Dioxygenase, domain 1"/>
    <property type="match status" value="1"/>
</dbReference>
<organism evidence="2 3">
    <name type="scientific">Petrocella atlantisensis</name>
    <dbReference type="NCBI Taxonomy" id="2173034"/>
    <lineage>
        <taxon>Bacteria</taxon>
        <taxon>Bacillati</taxon>
        <taxon>Bacillota</taxon>
        <taxon>Clostridia</taxon>
        <taxon>Lachnospirales</taxon>
        <taxon>Vallitaleaceae</taxon>
        <taxon>Petrocella</taxon>
    </lineage>
</organism>
<name>A0A3P7NRQ5_9FIRM</name>
<keyword evidence="3" id="KW-1185">Reference proteome</keyword>
<dbReference type="InterPro" id="IPR029068">
    <property type="entry name" value="Glyas_Bleomycin-R_OHBP_Dase"/>
</dbReference>
<dbReference type="Pfam" id="PF00903">
    <property type="entry name" value="Glyoxalase"/>
    <property type="match status" value="1"/>
</dbReference>
<sequence length="133" mass="15228">MGVELKINHIAIWTNQLEVMKTFYCQYFKGKSGHKYHNKKKEFESYFITFDEGARIELMTMPDIVELEAYQLLSCLGLAHFALSVGSEMEVVRITEKLRSDGYTIASEPRVTGDNYYESVVLDPDGNCVELTV</sequence>
<dbReference type="InterPro" id="IPR004360">
    <property type="entry name" value="Glyas_Fos-R_dOase_dom"/>
</dbReference>
<feature type="domain" description="VOC" evidence="1">
    <location>
        <begin position="6"/>
        <end position="133"/>
    </location>
</feature>
<proteinExistence type="predicted"/>
<gene>
    <name evidence="2" type="ORF">PATL70BA_0056</name>
</gene>
<dbReference type="KEGG" id="cbar:PATL70BA_0056"/>
<dbReference type="InterPro" id="IPR051332">
    <property type="entry name" value="Fosfomycin_Res_Enzymes"/>
</dbReference>
<dbReference type="PANTHER" id="PTHR36113:SF1">
    <property type="entry name" value="GLYOXALASE_BLEOMYCIN RESISTANCE PROTEIN_DIOXYGENASE"/>
    <property type="match status" value="1"/>
</dbReference>
<dbReference type="EMBL" id="LR130778">
    <property type="protein sequence ID" value="VDN45894.1"/>
    <property type="molecule type" value="Genomic_DNA"/>
</dbReference>